<dbReference type="InterPro" id="IPR050300">
    <property type="entry name" value="GDXG_lipolytic_enzyme"/>
</dbReference>
<dbReference type="GO" id="GO:0016787">
    <property type="term" value="F:hydrolase activity"/>
    <property type="evidence" value="ECO:0007669"/>
    <property type="project" value="UniProtKB-KW"/>
</dbReference>
<dbReference type="InterPro" id="IPR029058">
    <property type="entry name" value="AB_hydrolase_fold"/>
</dbReference>
<evidence type="ECO:0000256" key="1">
    <source>
        <dbReference type="ARBA" id="ARBA00022801"/>
    </source>
</evidence>
<dbReference type="Gene3D" id="3.40.50.1820">
    <property type="entry name" value="alpha/beta hydrolase"/>
    <property type="match status" value="1"/>
</dbReference>
<organism evidence="3 4">
    <name type="scientific">Pseudonocardia nematodicida</name>
    <dbReference type="NCBI Taxonomy" id="1206997"/>
    <lineage>
        <taxon>Bacteria</taxon>
        <taxon>Bacillati</taxon>
        <taxon>Actinomycetota</taxon>
        <taxon>Actinomycetes</taxon>
        <taxon>Pseudonocardiales</taxon>
        <taxon>Pseudonocardiaceae</taxon>
        <taxon>Pseudonocardia</taxon>
    </lineage>
</organism>
<evidence type="ECO:0000313" key="4">
    <source>
        <dbReference type="Proteomes" id="UP001494902"/>
    </source>
</evidence>
<dbReference type="Pfam" id="PF07859">
    <property type="entry name" value="Abhydrolase_3"/>
    <property type="match status" value="1"/>
</dbReference>
<dbReference type="PANTHER" id="PTHR48081">
    <property type="entry name" value="AB HYDROLASE SUPERFAMILY PROTEIN C4A8.06C"/>
    <property type="match status" value="1"/>
</dbReference>
<evidence type="ECO:0000259" key="2">
    <source>
        <dbReference type="Pfam" id="PF07859"/>
    </source>
</evidence>
<proteinExistence type="predicted"/>
<dbReference type="Proteomes" id="UP001494902">
    <property type="component" value="Unassembled WGS sequence"/>
</dbReference>
<feature type="domain" description="Alpha/beta hydrolase fold-3" evidence="2">
    <location>
        <begin position="76"/>
        <end position="280"/>
    </location>
</feature>
<sequence length="313" mass="32485">MDRELAEAVALIPPLSFADLDRTRRLFDDLVVAVPADLSGVCVEDRLVPGPAGAPDVGVRILAPAEPAGAGPRPAVLDIHGGGFAIGSVALDDGANAAIVRATGAVVVSVEYRLAPEHPYPAGAEDCYAALTWLAAHAPELGADPARIALLGDSAGGGLAATTALYARDRGGPAPVLMALIEPELDDRLDTHSMRTGADTVVWNTAQAVHSWRYYLGGAPADGYAAPARMADLTGLPPTYLTVNELDCLRDEGLEFARRLLVAGVPTELHCWPRTFHGFAALVPEAAVSLRAATALHDALRRGFAGADELTGA</sequence>
<accession>A0ABV1K507</accession>
<protein>
    <submittedName>
        <fullName evidence="3">Alpha/beta hydrolase</fullName>
    </submittedName>
</protein>
<reference evidence="3 4" key="1">
    <citation type="submission" date="2024-03" db="EMBL/GenBank/DDBJ databases">
        <title>Draft genome sequence of Pseudonocardia nematodicida JCM 31783.</title>
        <authorList>
            <person name="Butdee W."/>
            <person name="Duangmal K."/>
        </authorList>
    </citation>
    <scope>NUCLEOTIDE SEQUENCE [LARGE SCALE GENOMIC DNA]</scope>
    <source>
        <strain evidence="3 4">JCM 31783</strain>
    </source>
</reference>
<dbReference type="RefSeq" id="WP_349296612.1">
    <property type="nucleotide sequence ID" value="NZ_JBEDNQ010000001.1"/>
</dbReference>
<comment type="caution">
    <text evidence="3">The sequence shown here is derived from an EMBL/GenBank/DDBJ whole genome shotgun (WGS) entry which is preliminary data.</text>
</comment>
<dbReference type="PANTHER" id="PTHR48081:SF8">
    <property type="entry name" value="ALPHA_BETA HYDROLASE FOLD-3 DOMAIN-CONTAINING PROTEIN-RELATED"/>
    <property type="match status" value="1"/>
</dbReference>
<dbReference type="InterPro" id="IPR013094">
    <property type="entry name" value="AB_hydrolase_3"/>
</dbReference>
<evidence type="ECO:0000313" key="3">
    <source>
        <dbReference type="EMBL" id="MEQ3549539.1"/>
    </source>
</evidence>
<dbReference type="SUPFAM" id="SSF53474">
    <property type="entry name" value="alpha/beta-Hydrolases"/>
    <property type="match status" value="1"/>
</dbReference>
<dbReference type="EMBL" id="JBEDNQ010000001">
    <property type="protein sequence ID" value="MEQ3549539.1"/>
    <property type="molecule type" value="Genomic_DNA"/>
</dbReference>
<name>A0ABV1K507_9PSEU</name>
<keyword evidence="4" id="KW-1185">Reference proteome</keyword>
<gene>
    <name evidence="3" type="ORF">WIS52_03560</name>
</gene>
<keyword evidence="1 3" id="KW-0378">Hydrolase</keyword>